<dbReference type="Gene3D" id="3.40.630.30">
    <property type="match status" value="1"/>
</dbReference>
<keyword evidence="3" id="KW-1185">Reference proteome</keyword>
<protein>
    <submittedName>
        <fullName evidence="2">Ribosomal protein S18 acetylase RimI</fullName>
    </submittedName>
</protein>
<dbReference type="InterPro" id="IPR000182">
    <property type="entry name" value="GNAT_dom"/>
</dbReference>
<dbReference type="STRING" id="151894.SAMN04488524_3880"/>
<dbReference type="InterPro" id="IPR016181">
    <property type="entry name" value="Acyl_CoA_acyltransferase"/>
</dbReference>
<dbReference type="OrthoDB" id="1450704at2"/>
<evidence type="ECO:0000259" key="1">
    <source>
        <dbReference type="PROSITE" id="PS51186"/>
    </source>
</evidence>
<dbReference type="CDD" id="cd04301">
    <property type="entry name" value="NAT_SF"/>
    <property type="match status" value="1"/>
</dbReference>
<evidence type="ECO:0000313" key="2">
    <source>
        <dbReference type="EMBL" id="SMC97460.1"/>
    </source>
</evidence>
<dbReference type="GO" id="GO:0005840">
    <property type="term" value="C:ribosome"/>
    <property type="evidence" value="ECO:0007669"/>
    <property type="project" value="UniProtKB-KW"/>
</dbReference>
<dbReference type="RefSeq" id="WP_084240647.1">
    <property type="nucleotide sequence ID" value="NZ_FWXT01000003.1"/>
</dbReference>
<keyword evidence="2" id="KW-0689">Ribosomal protein</keyword>
<sequence length="153" mass="17466">MGIIIRVARPEDLDVLLEFEQGVVSAERPFNPTLIDGKIQYYDLNYLMSTEQAVVAVAEEEGIAIASGYALIKKAEKPYFNFDTYAYLGFMYVKPEYRGRGVNKLILDFLMDWSKEKGISEIRLDVYDKNESAIAAYEKAGFEPLLLTMRLRS</sequence>
<dbReference type="EMBL" id="FWXT01000003">
    <property type="protein sequence ID" value="SMC97460.1"/>
    <property type="molecule type" value="Genomic_DNA"/>
</dbReference>
<dbReference type="AlphaFoldDB" id="A0A1W2DIX1"/>
<dbReference type="SUPFAM" id="SSF55729">
    <property type="entry name" value="Acyl-CoA N-acyltransferases (Nat)"/>
    <property type="match status" value="1"/>
</dbReference>
<reference evidence="3" key="1">
    <citation type="submission" date="2017-04" db="EMBL/GenBank/DDBJ databases">
        <authorList>
            <person name="Varghese N."/>
            <person name="Submissions S."/>
        </authorList>
    </citation>
    <scope>NUCLEOTIDE SEQUENCE [LARGE SCALE GENOMIC DNA]</scope>
    <source>
        <strain evidence="3">DSM 12126</strain>
    </source>
</reference>
<accession>A0A1W2DIX1</accession>
<organism evidence="2 3">
    <name type="scientific">Pedobacter africanus</name>
    <dbReference type="NCBI Taxonomy" id="151894"/>
    <lineage>
        <taxon>Bacteria</taxon>
        <taxon>Pseudomonadati</taxon>
        <taxon>Bacteroidota</taxon>
        <taxon>Sphingobacteriia</taxon>
        <taxon>Sphingobacteriales</taxon>
        <taxon>Sphingobacteriaceae</taxon>
        <taxon>Pedobacter</taxon>
    </lineage>
</organism>
<evidence type="ECO:0000313" key="3">
    <source>
        <dbReference type="Proteomes" id="UP000192756"/>
    </source>
</evidence>
<gene>
    <name evidence="2" type="ORF">SAMN04488524_3880</name>
</gene>
<dbReference type="PANTHER" id="PTHR43072">
    <property type="entry name" value="N-ACETYLTRANSFERASE"/>
    <property type="match status" value="1"/>
</dbReference>
<name>A0A1W2DIX1_9SPHI</name>
<dbReference type="Proteomes" id="UP000192756">
    <property type="component" value="Unassembled WGS sequence"/>
</dbReference>
<proteinExistence type="predicted"/>
<dbReference type="GO" id="GO:0016747">
    <property type="term" value="F:acyltransferase activity, transferring groups other than amino-acyl groups"/>
    <property type="evidence" value="ECO:0007669"/>
    <property type="project" value="InterPro"/>
</dbReference>
<keyword evidence="2" id="KW-0687">Ribonucleoprotein</keyword>
<feature type="domain" description="N-acetyltransferase" evidence="1">
    <location>
        <begin position="3"/>
        <end position="153"/>
    </location>
</feature>
<dbReference type="PROSITE" id="PS51186">
    <property type="entry name" value="GNAT"/>
    <property type="match status" value="1"/>
</dbReference>
<dbReference type="Pfam" id="PF00583">
    <property type="entry name" value="Acetyltransf_1"/>
    <property type="match status" value="1"/>
</dbReference>